<evidence type="ECO:0000256" key="1">
    <source>
        <dbReference type="ARBA" id="ARBA00006484"/>
    </source>
</evidence>
<dbReference type="PANTHER" id="PTHR42879">
    <property type="entry name" value="3-OXOACYL-(ACYL-CARRIER-PROTEIN) REDUCTASE"/>
    <property type="match status" value="1"/>
</dbReference>
<dbReference type="InterPro" id="IPR057326">
    <property type="entry name" value="KR_dom"/>
</dbReference>
<dbReference type="GO" id="GO:0032787">
    <property type="term" value="P:monocarboxylic acid metabolic process"/>
    <property type="evidence" value="ECO:0007669"/>
    <property type="project" value="UniProtKB-ARBA"/>
</dbReference>
<dbReference type="NCBIfam" id="NF009466">
    <property type="entry name" value="PRK12826.1-2"/>
    <property type="match status" value="1"/>
</dbReference>
<dbReference type="PANTHER" id="PTHR42879:SF2">
    <property type="entry name" value="3-OXOACYL-[ACYL-CARRIER-PROTEIN] REDUCTASE FABG"/>
    <property type="match status" value="1"/>
</dbReference>
<dbReference type="PRINTS" id="PR00081">
    <property type="entry name" value="GDHRDH"/>
</dbReference>
<name>A0A1W1C6Q4_9ZZZZ</name>
<keyword evidence="2 4" id="KW-0560">Oxidoreductase</keyword>
<organism evidence="4">
    <name type="scientific">hydrothermal vent metagenome</name>
    <dbReference type="NCBI Taxonomy" id="652676"/>
    <lineage>
        <taxon>unclassified sequences</taxon>
        <taxon>metagenomes</taxon>
        <taxon>ecological metagenomes</taxon>
    </lineage>
</organism>
<dbReference type="InterPro" id="IPR002347">
    <property type="entry name" value="SDR_fam"/>
</dbReference>
<dbReference type="InterPro" id="IPR050259">
    <property type="entry name" value="SDR"/>
</dbReference>
<dbReference type="EMBL" id="FPHD01000057">
    <property type="protein sequence ID" value="SFV61437.1"/>
    <property type="molecule type" value="Genomic_DNA"/>
</dbReference>
<dbReference type="Gene3D" id="3.40.50.720">
    <property type="entry name" value="NAD(P)-binding Rossmann-like Domain"/>
    <property type="match status" value="1"/>
</dbReference>
<dbReference type="PROSITE" id="PS00061">
    <property type="entry name" value="ADH_SHORT"/>
    <property type="match status" value="1"/>
</dbReference>
<dbReference type="InterPro" id="IPR020904">
    <property type="entry name" value="Sc_DH/Rdtase_CS"/>
</dbReference>
<reference evidence="4" key="1">
    <citation type="submission" date="2016-10" db="EMBL/GenBank/DDBJ databases">
        <authorList>
            <person name="de Groot N.N."/>
        </authorList>
    </citation>
    <scope>NUCLEOTIDE SEQUENCE</scope>
</reference>
<sequence length="230" mass="25268">MNKVLITGATGAIGEACARYFHNNGYFVYLHYRSQETKAQALHEALEHSQIIGFDITNKEDVLQKLQDLELDVLVNNAGMTKDNLFFFMSDEEWESVIDTSVNGTYYVTKAVLKNMIRNKKGSIVNVASISGIVGNPGQTNYSAAKGAIIALTKALSAEVARYKIRVNAVAPGLIESEMTEALDLKEMKKTIPLKRIGRPEEVAESVFFLADKASYITGEVLNISGGLVR</sequence>
<feature type="domain" description="Ketoreductase" evidence="3">
    <location>
        <begin position="2"/>
        <end position="178"/>
    </location>
</feature>
<evidence type="ECO:0000259" key="3">
    <source>
        <dbReference type="SMART" id="SM00822"/>
    </source>
</evidence>
<dbReference type="Pfam" id="PF13561">
    <property type="entry name" value="adh_short_C2"/>
    <property type="match status" value="1"/>
</dbReference>
<dbReference type="SMART" id="SM00822">
    <property type="entry name" value="PKS_KR"/>
    <property type="match status" value="1"/>
</dbReference>
<accession>A0A1W1C6Q4</accession>
<proteinExistence type="inferred from homology"/>
<dbReference type="SUPFAM" id="SSF51735">
    <property type="entry name" value="NAD(P)-binding Rossmann-fold domains"/>
    <property type="match status" value="1"/>
</dbReference>
<dbReference type="FunFam" id="3.40.50.720:FF:000173">
    <property type="entry name" value="3-oxoacyl-[acyl-carrier protein] reductase"/>
    <property type="match status" value="1"/>
</dbReference>
<protein>
    <submittedName>
        <fullName evidence="4">3-oxoacyl-[acyl-carrier protein] reductase</fullName>
        <ecNumber evidence="4">1.1.1.100</ecNumber>
    </submittedName>
</protein>
<dbReference type="AlphaFoldDB" id="A0A1W1C6Q4"/>
<comment type="similarity">
    <text evidence="1">Belongs to the short-chain dehydrogenases/reductases (SDR) family.</text>
</comment>
<dbReference type="PRINTS" id="PR00080">
    <property type="entry name" value="SDRFAMILY"/>
</dbReference>
<dbReference type="GO" id="GO:0004316">
    <property type="term" value="F:3-oxoacyl-[acyl-carrier-protein] reductase (NADPH) activity"/>
    <property type="evidence" value="ECO:0007669"/>
    <property type="project" value="UniProtKB-EC"/>
</dbReference>
<dbReference type="EC" id="1.1.1.100" evidence="4"/>
<dbReference type="InterPro" id="IPR036291">
    <property type="entry name" value="NAD(P)-bd_dom_sf"/>
</dbReference>
<gene>
    <name evidence="4" type="ORF">MNB_SV-8-1202</name>
</gene>
<evidence type="ECO:0000256" key="2">
    <source>
        <dbReference type="ARBA" id="ARBA00023002"/>
    </source>
</evidence>
<evidence type="ECO:0000313" key="4">
    <source>
        <dbReference type="EMBL" id="SFV61437.1"/>
    </source>
</evidence>